<sequence length="226" mass="24034">MSRPVAILRPEPGNSLTVQRAERSGIDNILSVPLFKVRPVDWEAPDPDRFDAMLMTSANAARHGGDALKTLRDLPVHCVGEATAAAARAAGMMIGDVGDGGIDELLGMLPADLRLLHLGGRHRRTPEAATQTIVPLTIYSSVAREEPRGFEDIAGSIACIHSPRAARRLAELVDRDGMDRSGIAVVAISDDAAEPLGEGWEHVAVATAPRDAELLACAKRLCEKVA</sequence>
<reference evidence="2" key="1">
    <citation type="submission" date="2022-06" db="EMBL/GenBank/DDBJ databases">
        <title>Sphingomicrobium sedimins sp. nov., a marine bacterium isolated from tidal flat.</title>
        <authorList>
            <person name="Kim C.-H."/>
            <person name="Yoo Y."/>
            <person name="Kim J.-J."/>
        </authorList>
    </citation>
    <scope>NUCLEOTIDE SEQUENCE</scope>
    <source>
        <strain evidence="2">GRR-S6-50</strain>
    </source>
</reference>
<dbReference type="SUPFAM" id="SSF69618">
    <property type="entry name" value="HemD-like"/>
    <property type="match status" value="1"/>
</dbReference>
<dbReference type="CDD" id="cd06578">
    <property type="entry name" value="HemD"/>
    <property type="match status" value="1"/>
</dbReference>
<proteinExistence type="predicted"/>
<dbReference type="EMBL" id="JAMSHT010000001">
    <property type="protein sequence ID" value="MCM8558038.1"/>
    <property type="molecule type" value="Genomic_DNA"/>
</dbReference>
<accession>A0A9X2J291</accession>
<dbReference type="GO" id="GO:0004852">
    <property type="term" value="F:uroporphyrinogen-III synthase activity"/>
    <property type="evidence" value="ECO:0007669"/>
    <property type="project" value="InterPro"/>
</dbReference>
<evidence type="ECO:0000259" key="1">
    <source>
        <dbReference type="Pfam" id="PF02602"/>
    </source>
</evidence>
<dbReference type="InterPro" id="IPR036108">
    <property type="entry name" value="4pyrrol_syn_uPrphyn_synt_sf"/>
</dbReference>
<comment type="caution">
    <text evidence="2">The sequence shown here is derived from an EMBL/GenBank/DDBJ whole genome shotgun (WGS) entry which is preliminary data.</text>
</comment>
<protein>
    <submittedName>
        <fullName evidence="2">Uroporphyrinogen-III synthase</fullName>
    </submittedName>
</protein>
<dbReference type="GO" id="GO:0033014">
    <property type="term" value="P:tetrapyrrole biosynthetic process"/>
    <property type="evidence" value="ECO:0007669"/>
    <property type="project" value="InterPro"/>
</dbReference>
<dbReference type="InterPro" id="IPR003754">
    <property type="entry name" value="4pyrrol_synth_uPrphyn_synth"/>
</dbReference>
<gene>
    <name evidence="2" type="ORF">NDO55_09410</name>
</gene>
<keyword evidence="3" id="KW-1185">Reference proteome</keyword>
<name>A0A9X2J291_9SPHN</name>
<dbReference type="Gene3D" id="3.40.50.10090">
    <property type="match status" value="1"/>
</dbReference>
<evidence type="ECO:0000313" key="3">
    <source>
        <dbReference type="Proteomes" id="UP001155128"/>
    </source>
</evidence>
<feature type="domain" description="Tetrapyrrole biosynthesis uroporphyrinogen III synthase" evidence="1">
    <location>
        <begin position="19"/>
        <end position="215"/>
    </location>
</feature>
<dbReference type="Pfam" id="PF02602">
    <property type="entry name" value="HEM4"/>
    <property type="match status" value="1"/>
</dbReference>
<dbReference type="Proteomes" id="UP001155128">
    <property type="component" value="Unassembled WGS sequence"/>
</dbReference>
<dbReference type="RefSeq" id="WP_252114633.1">
    <property type="nucleotide sequence ID" value="NZ_JAMSHT010000001.1"/>
</dbReference>
<dbReference type="AlphaFoldDB" id="A0A9X2J291"/>
<organism evidence="2 3">
    <name type="scientific">Sphingomicrobium sediminis</name>
    <dbReference type="NCBI Taxonomy" id="2950949"/>
    <lineage>
        <taxon>Bacteria</taxon>
        <taxon>Pseudomonadati</taxon>
        <taxon>Pseudomonadota</taxon>
        <taxon>Alphaproteobacteria</taxon>
        <taxon>Sphingomonadales</taxon>
        <taxon>Sphingomonadaceae</taxon>
        <taxon>Sphingomicrobium</taxon>
    </lineage>
</organism>
<evidence type="ECO:0000313" key="2">
    <source>
        <dbReference type="EMBL" id="MCM8558038.1"/>
    </source>
</evidence>